<gene>
    <name evidence="1" type="ORF">WFZ85_10680</name>
</gene>
<evidence type="ECO:0000313" key="1">
    <source>
        <dbReference type="EMBL" id="MEM0543084.1"/>
    </source>
</evidence>
<reference evidence="1 2" key="1">
    <citation type="submission" date="2024-03" db="EMBL/GenBank/DDBJ databases">
        <title>Two novel species of the genus Flavobacterium exhibiting potentially degradation of complex polysaccharides.</title>
        <authorList>
            <person name="Lian X."/>
        </authorList>
    </citation>
    <scope>NUCLEOTIDE SEQUENCE [LARGE SCALE GENOMIC DNA]</scope>
    <source>
        <strain evidence="2">j3</strain>
    </source>
</reference>
<keyword evidence="2" id="KW-1185">Reference proteome</keyword>
<organism evidence="1 2">
    <name type="scientific">Flavobacterium aureirubrum</name>
    <dbReference type="NCBI Taxonomy" id="3133147"/>
    <lineage>
        <taxon>Bacteria</taxon>
        <taxon>Pseudomonadati</taxon>
        <taxon>Bacteroidota</taxon>
        <taxon>Flavobacteriia</taxon>
        <taxon>Flavobacteriales</taxon>
        <taxon>Flavobacteriaceae</taxon>
        <taxon>Flavobacterium</taxon>
    </lineage>
</organism>
<evidence type="ECO:0000313" key="2">
    <source>
        <dbReference type="Proteomes" id="UP001460072"/>
    </source>
</evidence>
<dbReference type="EMBL" id="JBCGDO010000014">
    <property type="protein sequence ID" value="MEM0543084.1"/>
    <property type="molecule type" value="Genomic_DNA"/>
</dbReference>
<accession>A0ABU9N5U7</accession>
<dbReference type="RefSeq" id="WP_342696286.1">
    <property type="nucleotide sequence ID" value="NZ_JBCGDO010000014.1"/>
</dbReference>
<sequence length="52" mass="6059">MKNRKLEIEDTAIAKLYQEKVQGFNTKKELALFLIKEPAADYSPELDFKLKT</sequence>
<comment type="caution">
    <text evidence="1">The sequence shown here is derived from an EMBL/GenBank/DDBJ whole genome shotgun (WGS) entry which is preliminary data.</text>
</comment>
<protein>
    <submittedName>
        <fullName evidence="1">Uncharacterized protein</fullName>
    </submittedName>
</protein>
<dbReference type="Proteomes" id="UP001460072">
    <property type="component" value="Unassembled WGS sequence"/>
</dbReference>
<proteinExistence type="predicted"/>
<name>A0ABU9N5U7_9FLAO</name>